<keyword evidence="4" id="KW-0378">Hydrolase</keyword>
<accession>A0A918S1V0</accession>
<evidence type="ECO:0000313" key="8">
    <source>
        <dbReference type="EMBL" id="GHA19205.1"/>
    </source>
</evidence>
<organism evidence="8 9">
    <name type="scientific">Arenicella chitinivorans</name>
    <dbReference type="NCBI Taxonomy" id="1329800"/>
    <lineage>
        <taxon>Bacteria</taxon>
        <taxon>Pseudomonadati</taxon>
        <taxon>Pseudomonadota</taxon>
        <taxon>Gammaproteobacteria</taxon>
        <taxon>Arenicellales</taxon>
        <taxon>Arenicellaceae</taxon>
        <taxon>Arenicella</taxon>
    </lineage>
</organism>
<keyword evidence="5" id="KW-0460">Magnesium</keyword>
<comment type="cofactor">
    <cofactor evidence="2">
        <name>Mg(2+)</name>
        <dbReference type="ChEBI" id="CHEBI:18420"/>
    </cofactor>
</comment>
<keyword evidence="3" id="KW-0479">Metal-binding</keyword>
<sequence>MDVRDDMLIGEQELNLIRAYQPKSRSLESLLRAAVAIILRDAEHGTEFLMMQRAQHEGDPWSGQMSFPGGKIEAADHSPLAAAMREAEEEVGASLQRQDLVGQLDDLYGLKVDGVYSVHVSCFVFKPDRELDLVGNHEVADMVWLPLGVLHDDRNAHAFAHPLDNSMDMPGVMIDDSKNQVLWGLSLRMLMTLHELLGWPMPVLTEQQRKVLSNIEHREMNRDNVDKITRKVAKMRYK</sequence>
<gene>
    <name evidence="8" type="ORF">GCM10008090_31250</name>
</gene>
<dbReference type="Pfam" id="PF00293">
    <property type="entry name" value="NUDIX"/>
    <property type="match status" value="1"/>
</dbReference>
<dbReference type="RefSeq" id="WP_189402647.1">
    <property type="nucleotide sequence ID" value="NZ_BMXA01000007.1"/>
</dbReference>
<feature type="domain" description="Nudix hydrolase" evidence="7">
    <location>
        <begin position="30"/>
        <end position="167"/>
    </location>
</feature>
<reference evidence="8" key="1">
    <citation type="journal article" date="2014" name="Int. J. Syst. Evol. Microbiol.">
        <title>Complete genome sequence of Corynebacterium casei LMG S-19264T (=DSM 44701T), isolated from a smear-ripened cheese.</title>
        <authorList>
            <consortium name="US DOE Joint Genome Institute (JGI-PGF)"/>
            <person name="Walter F."/>
            <person name="Albersmeier A."/>
            <person name="Kalinowski J."/>
            <person name="Ruckert C."/>
        </authorList>
    </citation>
    <scope>NUCLEOTIDE SEQUENCE</scope>
    <source>
        <strain evidence="8">KCTC 12711</strain>
    </source>
</reference>
<dbReference type="AlphaFoldDB" id="A0A918S1V0"/>
<dbReference type="InterPro" id="IPR045121">
    <property type="entry name" value="CoAse"/>
</dbReference>
<dbReference type="PROSITE" id="PS51462">
    <property type="entry name" value="NUDIX"/>
    <property type="match status" value="1"/>
</dbReference>
<dbReference type="Gene3D" id="3.90.79.10">
    <property type="entry name" value="Nucleoside Triphosphate Pyrophosphohydrolase"/>
    <property type="match status" value="1"/>
</dbReference>
<evidence type="ECO:0000259" key="7">
    <source>
        <dbReference type="PROSITE" id="PS51462"/>
    </source>
</evidence>
<dbReference type="SUPFAM" id="SSF55811">
    <property type="entry name" value="Nudix"/>
    <property type="match status" value="1"/>
</dbReference>
<dbReference type="GO" id="GO:0010945">
    <property type="term" value="F:coenzyme A diphosphatase activity"/>
    <property type="evidence" value="ECO:0007669"/>
    <property type="project" value="InterPro"/>
</dbReference>
<dbReference type="InterPro" id="IPR000086">
    <property type="entry name" value="NUDIX_hydrolase_dom"/>
</dbReference>
<dbReference type="PANTHER" id="PTHR12992">
    <property type="entry name" value="NUDIX HYDROLASE"/>
    <property type="match status" value="1"/>
</dbReference>
<evidence type="ECO:0000256" key="1">
    <source>
        <dbReference type="ARBA" id="ARBA00001936"/>
    </source>
</evidence>
<evidence type="ECO:0000256" key="3">
    <source>
        <dbReference type="ARBA" id="ARBA00022723"/>
    </source>
</evidence>
<proteinExistence type="predicted"/>
<dbReference type="GO" id="GO:0046872">
    <property type="term" value="F:metal ion binding"/>
    <property type="evidence" value="ECO:0007669"/>
    <property type="project" value="UniProtKB-KW"/>
</dbReference>
<dbReference type="PANTHER" id="PTHR12992:SF11">
    <property type="entry name" value="MITOCHONDRIAL COENZYME A DIPHOSPHATASE NUDT8"/>
    <property type="match status" value="1"/>
</dbReference>
<evidence type="ECO:0000256" key="4">
    <source>
        <dbReference type="ARBA" id="ARBA00022801"/>
    </source>
</evidence>
<keyword evidence="9" id="KW-1185">Reference proteome</keyword>
<evidence type="ECO:0000256" key="5">
    <source>
        <dbReference type="ARBA" id="ARBA00022842"/>
    </source>
</evidence>
<name>A0A918S1V0_9GAMM</name>
<keyword evidence="6" id="KW-0464">Manganese</keyword>
<dbReference type="Proteomes" id="UP000614811">
    <property type="component" value="Unassembled WGS sequence"/>
</dbReference>
<evidence type="ECO:0000256" key="2">
    <source>
        <dbReference type="ARBA" id="ARBA00001946"/>
    </source>
</evidence>
<dbReference type="CDD" id="cd03426">
    <property type="entry name" value="NUDIX_CoAse_Nudt7"/>
    <property type="match status" value="1"/>
</dbReference>
<comment type="cofactor">
    <cofactor evidence="1">
        <name>Mn(2+)</name>
        <dbReference type="ChEBI" id="CHEBI:29035"/>
    </cofactor>
</comment>
<evidence type="ECO:0000313" key="9">
    <source>
        <dbReference type="Proteomes" id="UP000614811"/>
    </source>
</evidence>
<protein>
    <recommendedName>
        <fullName evidence="7">Nudix hydrolase domain-containing protein</fullName>
    </recommendedName>
</protein>
<evidence type="ECO:0000256" key="6">
    <source>
        <dbReference type="ARBA" id="ARBA00023211"/>
    </source>
</evidence>
<reference evidence="8" key="2">
    <citation type="submission" date="2020-09" db="EMBL/GenBank/DDBJ databases">
        <authorList>
            <person name="Sun Q."/>
            <person name="Kim S."/>
        </authorList>
    </citation>
    <scope>NUCLEOTIDE SEQUENCE</scope>
    <source>
        <strain evidence="8">KCTC 12711</strain>
    </source>
</reference>
<comment type="caution">
    <text evidence="8">The sequence shown here is derived from an EMBL/GenBank/DDBJ whole genome shotgun (WGS) entry which is preliminary data.</text>
</comment>
<dbReference type="InterPro" id="IPR015797">
    <property type="entry name" value="NUDIX_hydrolase-like_dom_sf"/>
</dbReference>
<dbReference type="EMBL" id="BMXA01000007">
    <property type="protein sequence ID" value="GHA19205.1"/>
    <property type="molecule type" value="Genomic_DNA"/>
</dbReference>